<feature type="binding site" evidence="12">
    <location>
        <position position="544"/>
    </location>
    <ligand>
        <name>Mg(2+)</name>
        <dbReference type="ChEBI" id="CHEBI:18420"/>
        <label>2</label>
    </ligand>
</feature>
<dbReference type="GO" id="GO:0004519">
    <property type="term" value="F:endonuclease activity"/>
    <property type="evidence" value="ECO:0007669"/>
    <property type="project" value="UniProtKB-UniRule"/>
</dbReference>
<feature type="binding site" evidence="12">
    <location>
        <position position="10"/>
    </location>
    <ligand>
        <name>Mg(2+)</name>
        <dbReference type="ChEBI" id="CHEBI:18420"/>
        <label>2</label>
    </ligand>
</feature>
<evidence type="ECO:0000313" key="16">
    <source>
        <dbReference type="Proteomes" id="UP000559404"/>
    </source>
</evidence>
<dbReference type="InterPro" id="IPR003615">
    <property type="entry name" value="HNH_nuc"/>
</dbReference>
<dbReference type="GO" id="GO:0003723">
    <property type="term" value="F:RNA binding"/>
    <property type="evidence" value="ECO:0007669"/>
    <property type="project" value="UniProtKB-UniRule"/>
</dbReference>
<dbReference type="PROSITE" id="PS51749">
    <property type="entry name" value="HNH_CAS9"/>
    <property type="match status" value="1"/>
</dbReference>
<protein>
    <recommendedName>
        <fullName evidence="12">CRISPR-associated endonuclease Cas9</fullName>
        <ecNumber evidence="12">3.1.-.-</ecNumber>
    </recommendedName>
</protein>
<feature type="active site" description="For RuvC-like nuclease domain" evidence="12">
    <location>
        <position position="10"/>
    </location>
</feature>
<keyword evidence="7 12" id="KW-0694">RNA-binding</keyword>
<name>A0A838Y3T9_9HYPH</name>
<keyword evidence="3 12" id="KW-0479">Metal-binding</keyword>
<accession>A0A838Y3T9</accession>
<evidence type="ECO:0000313" key="15">
    <source>
        <dbReference type="EMBL" id="MBA4613530.1"/>
    </source>
</evidence>
<keyword evidence="5 12" id="KW-0378">Hydrolase</keyword>
<evidence type="ECO:0000256" key="8">
    <source>
        <dbReference type="ARBA" id="ARBA00023118"/>
    </source>
</evidence>
<evidence type="ECO:0000256" key="12">
    <source>
        <dbReference type="HAMAP-Rule" id="MF_01480"/>
    </source>
</evidence>
<feature type="binding site" evidence="12">
    <location>
        <position position="779"/>
    </location>
    <ligand>
        <name>Mg(2+)</name>
        <dbReference type="ChEBI" id="CHEBI:18420"/>
        <label>2</label>
    </ligand>
</feature>
<dbReference type="Pfam" id="PF13395">
    <property type="entry name" value="HNH_4"/>
    <property type="match status" value="1"/>
</dbReference>
<proteinExistence type="inferred from homology"/>
<evidence type="ECO:0000256" key="6">
    <source>
        <dbReference type="ARBA" id="ARBA00022842"/>
    </source>
</evidence>
<dbReference type="InterPro" id="IPR033114">
    <property type="entry name" value="HNH_CAS9"/>
</dbReference>
<evidence type="ECO:0000256" key="1">
    <source>
        <dbReference type="ARBA" id="ARBA00001946"/>
    </source>
</evidence>
<dbReference type="Pfam" id="PF18541">
    <property type="entry name" value="RuvC_III"/>
    <property type="match status" value="1"/>
</dbReference>
<reference evidence="15 16" key="1">
    <citation type="submission" date="2020-07" db="EMBL/GenBank/DDBJ databases">
        <authorList>
            <person name="Li M."/>
        </authorList>
    </citation>
    <scope>NUCLEOTIDE SEQUENCE [LARGE SCALE GENOMIC DNA]</scope>
    <source>
        <strain evidence="15 16">DSM 23284</strain>
    </source>
</reference>
<keyword evidence="6 12" id="KW-0460">Magnesium</keyword>
<dbReference type="Gene3D" id="3.30.420.10">
    <property type="entry name" value="Ribonuclease H-like superfamily/Ribonuclease H"/>
    <property type="match status" value="3"/>
</dbReference>
<comment type="cofactor">
    <cofactor evidence="1 12">
        <name>Mg(2+)</name>
        <dbReference type="ChEBI" id="CHEBI:18420"/>
    </cofactor>
</comment>
<evidence type="ECO:0000256" key="11">
    <source>
        <dbReference type="ARBA" id="ARBA00046380"/>
    </source>
</evidence>
<keyword evidence="4 12" id="KW-0255">Endonuclease</keyword>
<feature type="binding site" evidence="12">
    <location>
        <position position="540"/>
    </location>
    <ligand>
        <name>Mg(2+)</name>
        <dbReference type="ChEBI" id="CHEBI:18420"/>
        <label>1</label>
    </ligand>
</feature>
<feature type="binding site" evidence="12">
    <location>
        <position position="544"/>
    </location>
    <ligand>
        <name>Mg(2+)</name>
        <dbReference type="ChEBI" id="CHEBI:18420"/>
        <label>1</label>
    </ligand>
</feature>
<dbReference type="NCBIfam" id="TIGR01865">
    <property type="entry name" value="cas_Csn1"/>
    <property type="match status" value="1"/>
</dbReference>
<evidence type="ECO:0000256" key="13">
    <source>
        <dbReference type="SAM" id="MobiDB-lite"/>
    </source>
</evidence>
<evidence type="ECO:0000256" key="4">
    <source>
        <dbReference type="ARBA" id="ARBA00022759"/>
    </source>
</evidence>
<dbReference type="GO" id="GO:0003677">
    <property type="term" value="F:DNA binding"/>
    <property type="evidence" value="ECO:0007669"/>
    <property type="project" value="UniProtKB-UniRule"/>
</dbReference>
<keyword evidence="10" id="KW-0464">Manganese</keyword>
<dbReference type="GO" id="GO:0016787">
    <property type="term" value="F:hydrolase activity"/>
    <property type="evidence" value="ECO:0007669"/>
    <property type="project" value="UniProtKB-KW"/>
</dbReference>
<dbReference type="InterPro" id="IPR041383">
    <property type="entry name" value="RuvC_III"/>
</dbReference>
<dbReference type="Proteomes" id="UP000559404">
    <property type="component" value="Unassembled WGS sequence"/>
</dbReference>
<comment type="function">
    <text evidence="12">CRISPR (clustered regularly interspaced short palindromic repeat) is an adaptive immune system that provides protection against mobile genetic elements (viruses, transposable elements and conjugative plasmids). CRISPR clusters contain spacers, sequences complementary to antecedent mobile elements, and target invading nucleic acids. CRISPR clusters are transcribed and processed into CRISPR RNA (crRNA). In type II CRISPR systems correct processing of pre-crRNA requires a trans-encoded small RNA (tracrRNA), endogenous ribonuclease 3 (rnc) and this protein. The tracrRNA serves as a guide for ribonuclease 3-aided processing of pre-crRNA. Subsequently Cas9/crRNA/tracrRNA endonucleolytically cleaves linear or circular dsDNA target complementary to the spacer; Cas9 is inactive in the absence of the 2 guide RNAs (gRNA). Cas9 recognizes the protospacer adjacent motif (PAM) in the CRISPR repeat sequences to help distinguish self versus nonself, as targets within the bacterial CRISPR locus do not have PAMs. PAM recognition is also required for catalytic activity.</text>
</comment>
<dbReference type="EC" id="3.1.-.-" evidence="12"/>
<evidence type="ECO:0000259" key="14">
    <source>
        <dbReference type="PROSITE" id="PS51749"/>
    </source>
</evidence>
<dbReference type="InterPro" id="IPR036397">
    <property type="entry name" value="RNaseH_sf"/>
</dbReference>
<evidence type="ECO:0000256" key="9">
    <source>
        <dbReference type="ARBA" id="ARBA00023125"/>
    </source>
</evidence>
<evidence type="ECO:0000256" key="10">
    <source>
        <dbReference type="ARBA" id="ARBA00023211"/>
    </source>
</evidence>
<comment type="similarity">
    <text evidence="12">Belongs to the CRISPR-associated Cas9 family.</text>
</comment>
<feature type="domain" description="HNH Cas9-type" evidence="14">
    <location>
        <begin position="548"/>
        <end position="703"/>
    </location>
</feature>
<organism evidence="15 16">
    <name type="scientific">Stappia taiwanensis</name>
    <dbReference type="NCBI Taxonomy" id="992267"/>
    <lineage>
        <taxon>Bacteria</taxon>
        <taxon>Pseudomonadati</taxon>
        <taxon>Pseudomonadota</taxon>
        <taxon>Alphaproteobacteria</taxon>
        <taxon>Hyphomicrobiales</taxon>
        <taxon>Stappiaceae</taxon>
        <taxon>Stappia</taxon>
    </lineage>
</organism>
<evidence type="ECO:0000256" key="2">
    <source>
        <dbReference type="ARBA" id="ARBA00022722"/>
    </source>
</evidence>
<reference evidence="15 16" key="2">
    <citation type="submission" date="2020-08" db="EMBL/GenBank/DDBJ databases">
        <title>Stappia taiwanensis sp. nov., isolated from a coastal thermal spring.</title>
        <authorList>
            <person name="Kampfer P."/>
        </authorList>
    </citation>
    <scope>NUCLEOTIDE SEQUENCE [LARGE SCALE GENOMIC DNA]</scope>
    <source>
        <strain evidence="15 16">DSM 23284</strain>
    </source>
</reference>
<dbReference type="GO" id="GO:0051607">
    <property type="term" value="P:defense response to virus"/>
    <property type="evidence" value="ECO:0007669"/>
    <property type="project" value="UniProtKB-UniRule"/>
</dbReference>
<keyword evidence="16" id="KW-1185">Reference proteome</keyword>
<comment type="domain">
    <text evidence="12">Has 2 endonuclease domains. The discontinuous RuvC-like domain cleaves the target DNA noncomplementary to crRNA while the HNH nuclease domain cleaves the target DNA complementary to crRNA.</text>
</comment>
<dbReference type="EMBL" id="JACEON010000020">
    <property type="protein sequence ID" value="MBA4613530.1"/>
    <property type="molecule type" value="Genomic_DNA"/>
</dbReference>
<feature type="region of interest" description="Disordered" evidence="13">
    <location>
        <begin position="840"/>
        <end position="859"/>
    </location>
</feature>
<dbReference type="InterPro" id="IPR028629">
    <property type="entry name" value="Cas9"/>
</dbReference>
<keyword evidence="8 12" id="KW-0051">Antiviral defense</keyword>
<dbReference type="AlphaFoldDB" id="A0A838Y3T9"/>
<dbReference type="GO" id="GO:0046872">
    <property type="term" value="F:metal ion binding"/>
    <property type="evidence" value="ECO:0007669"/>
    <property type="project" value="UniProtKB-UniRule"/>
</dbReference>
<feature type="binding site" evidence="12">
    <location>
        <position position="10"/>
    </location>
    <ligand>
        <name>Mg(2+)</name>
        <dbReference type="ChEBI" id="CHEBI:18420"/>
        <label>1</label>
    </ligand>
</feature>
<keyword evidence="2 12" id="KW-0540">Nuclease</keyword>
<evidence type="ECO:0000256" key="5">
    <source>
        <dbReference type="ARBA" id="ARBA00022801"/>
    </source>
</evidence>
<gene>
    <name evidence="12 15" type="primary">cas9</name>
    <name evidence="15" type="ORF">H1W37_17875</name>
</gene>
<keyword evidence="9 12" id="KW-0238">DNA-binding</keyword>
<dbReference type="RefSeq" id="WP_181761727.1">
    <property type="nucleotide sequence ID" value="NZ_BMCR01000004.1"/>
</dbReference>
<dbReference type="GO" id="GO:0043571">
    <property type="term" value="P:maintenance of CRISPR repeat elements"/>
    <property type="evidence" value="ECO:0007669"/>
    <property type="project" value="UniProtKB-UniRule"/>
</dbReference>
<sequence length="1105" mass="125006">MTKLTTLGLDLGTNSLGWCLIETTGEPGAREEGRIVDIGVRIFSQAEMAGRDPQSKASLAVARREARGMRRRRDRYLKRRARLLDLLTESGLMPAEAEARARLLKETSDGKGGDLDTSVYALRARALDHALTPHELGRVLFQLNQRRGFKSNRKTDSNDAEQGKIAAAVTRLEERMLEDQARSFGEWLDMRRRAGLSVRARMTADGKGYDFYPSRAVLEREFDRICDRQRLFHADLLTEGLVAELREVIFHQRPLRPVLPGKCSYNPAESRLPKAHPLFQAFRLMKEVNELEIVGEDQKHQKLTPEQRDVLVLLLRTGLNKQGNAPFSKLRGKLKLGKEVRFNKESDNRKGLDGDVVHFRLSRPECFGNDWSALPLARQAEITERLRTASDRDELIVWLRTDCGLAAENARAVADTAMPEGFGRLGETALSSLLEEMTRGVDENGFVITEAEAAIRVYGRTNSQGDPNREALDRLPKYQQILERHIPPGTGGKADPKAPEWDEVMGRITNPTVHIALNQLRRVVNGVIAKHGRPNRIAIELGRELKLNEQKRQEVNKRIGANTRAAKERSAKLTETHKQPDTGYNRLRLKLWEELNPQPVNRVCIYCGKPISGNMLFNGEADVDHILPYSKTLDDGEGNKLLCCQACNREKRNRAPAEVPQWRGRYDEILARATTLPKNKQWRFAEDAMTRHGEEEGFLARQVTDMQYMSRLALTYLAALYPAEEAGIDGVFRQHSRVRALPGRMTEMLRRNWGLNDLLYDHNHAEVVKSKNRLDHRHHAIDAAVIACTSRALIQKLATASARAESEGVERVAREVRPPWPTFRDELREKVRATVVSHKPDHGTVSRTGYANGRGQTAGKLHNDTAYGYTGEKDAKGNDLVVRRVPLSHFKKPADLMAIRGNVHGHSELRDRLWEATRGTEGKAFEAAVQRFIESDEKFAGIRHVRVVEPLRTIPIRDANGRAYKGYKGDSNHRYDVWQLPGGKWKAEVVSTFDAHQPGWCSPVRAEHPTAKKVFSLQQGDCVALEGEDGRRLCRVVKFAESGKLTLCDHHEAGTLKSRDADKQDPFKYIYRSASSLRRDRARQVRIDEIGQVFDPGAWWEKTPD</sequence>
<evidence type="ECO:0000256" key="7">
    <source>
        <dbReference type="ARBA" id="ARBA00022884"/>
    </source>
</evidence>
<dbReference type="HAMAP" id="MF_01480">
    <property type="entry name" value="Cas9"/>
    <property type="match status" value="1"/>
</dbReference>
<evidence type="ECO:0000256" key="3">
    <source>
        <dbReference type="ARBA" id="ARBA00022723"/>
    </source>
</evidence>
<comment type="caution">
    <text evidence="15">The sequence shown here is derived from an EMBL/GenBank/DDBJ whole genome shotgun (WGS) entry which is preliminary data.</text>
</comment>
<comment type="subunit">
    <text evidence="11 12">Monomer. Binds crRNA and tracrRNA.</text>
</comment>
<feature type="active site" description="Proton acceptor for HNH nuclease domain" evidence="12">
    <location>
        <position position="625"/>
    </location>
</feature>